<dbReference type="EMBL" id="LFNG01000006">
    <property type="protein sequence ID" value="KMQ71748.1"/>
    <property type="molecule type" value="Genomic_DNA"/>
</dbReference>
<evidence type="ECO:0000313" key="9">
    <source>
        <dbReference type="EMBL" id="KMQ71748.1"/>
    </source>
</evidence>
<dbReference type="PANTHER" id="PTHR33908:SF11">
    <property type="entry name" value="MEMBRANE PROTEIN"/>
    <property type="match status" value="1"/>
</dbReference>
<reference evidence="9 10" key="1">
    <citation type="journal article" date="2004" name="Int. J. Syst. Evol. Microbiol.">
        <title>Kaistella koreensis gen. nov., sp. nov., a novel member of the Chryseobacterium-Bergeyella-Riemerella branch.</title>
        <authorList>
            <person name="Kim M.K."/>
            <person name="Im W.T."/>
            <person name="Shin Y.K."/>
            <person name="Lim J.H."/>
            <person name="Kim S.H."/>
            <person name="Lee B.C."/>
            <person name="Park M.Y."/>
            <person name="Lee K.Y."/>
            <person name="Lee S.T."/>
        </authorList>
    </citation>
    <scope>NUCLEOTIDE SEQUENCE [LARGE SCALE GENOMIC DNA]</scope>
    <source>
        <strain evidence="9 10">CCUG 49689</strain>
    </source>
</reference>
<dbReference type="OrthoDB" id="104925at2"/>
<evidence type="ECO:0000256" key="6">
    <source>
        <dbReference type="ARBA" id="ARBA00022989"/>
    </source>
</evidence>
<dbReference type="STRING" id="1304281.ACM44_05910"/>
<protein>
    <recommendedName>
        <fullName evidence="11">Glycosyltransferase RgtA/B/C/D-like domain-containing protein</fullName>
    </recommendedName>
</protein>
<feature type="transmembrane region" description="Helical" evidence="8">
    <location>
        <begin position="7"/>
        <end position="27"/>
    </location>
</feature>
<dbReference type="AlphaFoldDB" id="A0A0J7IZW7"/>
<organism evidence="9 10">
    <name type="scientific">Chryseobacterium koreense CCUG 49689</name>
    <dbReference type="NCBI Taxonomy" id="1304281"/>
    <lineage>
        <taxon>Bacteria</taxon>
        <taxon>Pseudomonadati</taxon>
        <taxon>Bacteroidota</taxon>
        <taxon>Flavobacteriia</taxon>
        <taxon>Flavobacteriales</taxon>
        <taxon>Weeksellaceae</taxon>
        <taxon>Chryseobacterium group</taxon>
        <taxon>Chryseobacterium</taxon>
    </lineage>
</organism>
<keyword evidence="4" id="KW-0808">Transferase</keyword>
<feature type="transmembrane region" description="Helical" evidence="8">
    <location>
        <begin position="171"/>
        <end position="198"/>
    </location>
</feature>
<dbReference type="PATRIC" id="fig|1304281.5.peg.1266"/>
<evidence type="ECO:0008006" key="11">
    <source>
        <dbReference type="Google" id="ProtNLM"/>
    </source>
</evidence>
<keyword evidence="7 8" id="KW-0472">Membrane</keyword>
<keyword evidence="2" id="KW-1003">Cell membrane</keyword>
<feature type="transmembrane region" description="Helical" evidence="8">
    <location>
        <begin position="351"/>
        <end position="369"/>
    </location>
</feature>
<keyword evidence="3" id="KW-0328">Glycosyltransferase</keyword>
<evidence type="ECO:0000256" key="1">
    <source>
        <dbReference type="ARBA" id="ARBA00004651"/>
    </source>
</evidence>
<dbReference type="Proteomes" id="UP000035900">
    <property type="component" value="Unassembled WGS sequence"/>
</dbReference>
<dbReference type="RefSeq" id="WP_048499093.1">
    <property type="nucleotide sequence ID" value="NZ_LFNG01000006.1"/>
</dbReference>
<feature type="transmembrane region" description="Helical" evidence="8">
    <location>
        <begin position="297"/>
        <end position="315"/>
    </location>
</feature>
<keyword evidence="10" id="KW-1185">Reference proteome</keyword>
<dbReference type="InterPro" id="IPR050297">
    <property type="entry name" value="LipidA_mod_glycosyltrf_83"/>
</dbReference>
<evidence type="ECO:0000256" key="3">
    <source>
        <dbReference type="ARBA" id="ARBA00022676"/>
    </source>
</evidence>
<keyword evidence="5 8" id="KW-0812">Transmembrane</keyword>
<evidence type="ECO:0000256" key="7">
    <source>
        <dbReference type="ARBA" id="ARBA00023136"/>
    </source>
</evidence>
<keyword evidence="6 8" id="KW-1133">Transmembrane helix</keyword>
<comment type="subcellular location">
    <subcellularLocation>
        <location evidence="1">Cell membrane</location>
        <topology evidence="1">Multi-pass membrane protein</topology>
    </subcellularLocation>
</comment>
<accession>A0A0J7IZW7</accession>
<feature type="transmembrane region" description="Helical" evidence="8">
    <location>
        <begin position="88"/>
        <end position="106"/>
    </location>
</feature>
<comment type="caution">
    <text evidence="9">The sequence shown here is derived from an EMBL/GenBank/DDBJ whole genome shotgun (WGS) entry which is preliminary data.</text>
</comment>
<feature type="transmembrane region" description="Helical" evidence="8">
    <location>
        <begin position="205"/>
        <end position="224"/>
    </location>
</feature>
<feature type="transmembrane region" description="Helical" evidence="8">
    <location>
        <begin position="118"/>
        <end position="139"/>
    </location>
</feature>
<dbReference type="GO" id="GO:0016763">
    <property type="term" value="F:pentosyltransferase activity"/>
    <property type="evidence" value="ECO:0007669"/>
    <property type="project" value="TreeGrafter"/>
</dbReference>
<evidence type="ECO:0000256" key="5">
    <source>
        <dbReference type="ARBA" id="ARBA00022692"/>
    </source>
</evidence>
<sequence>MKRHLILLLLIFTTITGGYFFWSWSLLPDGERFIYPLDDAYIHLAIAKNFALNGAWSINSTGFDSASSSILYTLLLSTLIKIFGVWEFYPLIINIIAGYLAVYWFYRYFRDFYSKSEMVWAVILLLPFSLLYAMTLIGMEHTIHMFLMVLGVYWIRKNVDSNFERRDFIKLLIIVFFISIVRFESIFFTAALAFALLLRKDFLKGLIISVVGFLPILVFGLISLKNGGYFFPNSVLIKGNVPGGTGILEKGFTMVKDGILLNRSFYKCLFFPLVLILIDLVRKYRSGKLSDFFRKETLVIAIVLMALMHSVFAILKYRYENYVMISMLMIIVPILAAFFKKIKSERRKITVENTLMAFGVAGIFAASVYRFQYMHHPSVIGSKNIYEQQVELSEFLRKNYRGEKIIANDIGAISYFSGVKLLDMVGLGSTAVTQFMVEHKKLDQERYTKEFRLFLMNYAGANDFKIAVIYPEWFPGKTPSTWIPVASWTVPDNRVAARNRVVFYALRPEEVQNLQMKLMGFPRDKNVVQWFYIRK</sequence>
<evidence type="ECO:0000256" key="2">
    <source>
        <dbReference type="ARBA" id="ARBA00022475"/>
    </source>
</evidence>
<evidence type="ECO:0000256" key="4">
    <source>
        <dbReference type="ARBA" id="ARBA00022679"/>
    </source>
</evidence>
<feature type="transmembrane region" description="Helical" evidence="8">
    <location>
        <begin position="321"/>
        <end position="339"/>
    </location>
</feature>
<evidence type="ECO:0000313" key="10">
    <source>
        <dbReference type="Proteomes" id="UP000035900"/>
    </source>
</evidence>
<feature type="transmembrane region" description="Helical" evidence="8">
    <location>
        <begin position="264"/>
        <end position="281"/>
    </location>
</feature>
<proteinExistence type="predicted"/>
<dbReference type="GO" id="GO:0005886">
    <property type="term" value="C:plasma membrane"/>
    <property type="evidence" value="ECO:0007669"/>
    <property type="project" value="UniProtKB-SubCell"/>
</dbReference>
<gene>
    <name evidence="9" type="ORF">ACM44_05910</name>
</gene>
<name>A0A0J7IZW7_9FLAO</name>
<evidence type="ECO:0000256" key="8">
    <source>
        <dbReference type="SAM" id="Phobius"/>
    </source>
</evidence>
<dbReference type="PANTHER" id="PTHR33908">
    <property type="entry name" value="MANNOSYLTRANSFERASE YKCB-RELATED"/>
    <property type="match status" value="1"/>
</dbReference>
<dbReference type="GO" id="GO:0009103">
    <property type="term" value="P:lipopolysaccharide biosynthetic process"/>
    <property type="evidence" value="ECO:0007669"/>
    <property type="project" value="UniProtKB-ARBA"/>
</dbReference>